<dbReference type="Gene3D" id="3.80.10.10">
    <property type="entry name" value="Ribonuclease Inhibitor"/>
    <property type="match status" value="1"/>
</dbReference>
<comment type="caution">
    <text evidence="1">The sequence shown here is derived from an EMBL/GenBank/DDBJ whole genome shotgun (WGS) entry which is preliminary data.</text>
</comment>
<dbReference type="EMBL" id="JBBXMP010000041">
    <property type="protein sequence ID" value="KAL0065932.1"/>
    <property type="molecule type" value="Genomic_DNA"/>
</dbReference>
<evidence type="ECO:0000313" key="1">
    <source>
        <dbReference type="EMBL" id="KAL0065932.1"/>
    </source>
</evidence>
<dbReference type="InterPro" id="IPR032675">
    <property type="entry name" value="LRR_dom_sf"/>
</dbReference>
<gene>
    <name evidence="1" type="ORF">AAF712_007058</name>
</gene>
<dbReference type="SUPFAM" id="SSF52047">
    <property type="entry name" value="RNI-like"/>
    <property type="match status" value="1"/>
</dbReference>
<proteinExistence type="predicted"/>
<reference evidence="1 2" key="1">
    <citation type="submission" date="2024-05" db="EMBL/GenBank/DDBJ databases">
        <title>A draft genome resource for the thread blight pathogen Marasmius tenuissimus strain MS-2.</title>
        <authorList>
            <person name="Yulfo-Soto G.E."/>
            <person name="Baruah I.K."/>
            <person name="Amoako-Attah I."/>
            <person name="Bukari Y."/>
            <person name="Meinhardt L.W."/>
            <person name="Bailey B.A."/>
            <person name="Cohen S.P."/>
        </authorList>
    </citation>
    <scope>NUCLEOTIDE SEQUENCE [LARGE SCALE GENOMIC DNA]</scope>
    <source>
        <strain evidence="1 2">MS-2</strain>
    </source>
</reference>
<sequence length="365" mass="41252">MTRLLDLPNEMLCAIGSEVPVKTLKDLRLCNSRLREALSPVLFLSVAIGDTSTIARGFSYARYVKHLSIRLWTCRKDLDLSVLRYLRNVRAVRWQLLGHESEETVTRIFEYLSSLRTLSELHFVSYQPSLYPIPFDRYPVTNLSVLSVQGSFSAESSGIPLSLFYLITNNVALTSLSLDVAWTSSAQHFSRLADNLPPHFFSSLRHLRLPRWHVDISSAWIKMMPSLTSLDVTPPSPGTDHSALWTVLREENVYLKDLSVTVVTQELISYLKSYSGLHSLVLTDVESDRFLSEQLYTQVMPKHAETLVSLTVDGRNNDEWCLEAGYASVFRSCGKLKDLSVVIKVEDLSDIVRGLLCVVCFLSDL</sequence>
<accession>A0ABR2ZXY0</accession>
<evidence type="ECO:0008006" key="3">
    <source>
        <dbReference type="Google" id="ProtNLM"/>
    </source>
</evidence>
<keyword evidence="2" id="KW-1185">Reference proteome</keyword>
<name>A0ABR2ZXY0_9AGAR</name>
<dbReference type="Proteomes" id="UP001437256">
    <property type="component" value="Unassembled WGS sequence"/>
</dbReference>
<organism evidence="1 2">
    <name type="scientific">Marasmius tenuissimus</name>
    <dbReference type="NCBI Taxonomy" id="585030"/>
    <lineage>
        <taxon>Eukaryota</taxon>
        <taxon>Fungi</taxon>
        <taxon>Dikarya</taxon>
        <taxon>Basidiomycota</taxon>
        <taxon>Agaricomycotina</taxon>
        <taxon>Agaricomycetes</taxon>
        <taxon>Agaricomycetidae</taxon>
        <taxon>Agaricales</taxon>
        <taxon>Marasmiineae</taxon>
        <taxon>Marasmiaceae</taxon>
        <taxon>Marasmius</taxon>
    </lineage>
</organism>
<evidence type="ECO:0000313" key="2">
    <source>
        <dbReference type="Proteomes" id="UP001437256"/>
    </source>
</evidence>
<protein>
    <recommendedName>
        <fullName evidence="3">F-box domain-containing protein</fullName>
    </recommendedName>
</protein>